<feature type="region of interest" description="Disordered" evidence="6">
    <location>
        <begin position="1"/>
        <end position="26"/>
    </location>
</feature>
<dbReference type="InterPro" id="IPR036259">
    <property type="entry name" value="MFS_trans_sf"/>
</dbReference>
<evidence type="ECO:0000256" key="7">
    <source>
        <dbReference type="SAM" id="Phobius"/>
    </source>
</evidence>
<feature type="transmembrane region" description="Helical" evidence="7">
    <location>
        <begin position="460"/>
        <end position="480"/>
    </location>
</feature>
<keyword evidence="2" id="KW-0813">Transport</keyword>
<evidence type="ECO:0000256" key="3">
    <source>
        <dbReference type="ARBA" id="ARBA00022692"/>
    </source>
</evidence>
<proteinExistence type="predicted"/>
<comment type="subcellular location">
    <subcellularLocation>
        <location evidence="1">Membrane</location>
        <topology evidence="1">Multi-pass membrane protein</topology>
    </subcellularLocation>
</comment>
<keyword evidence="5 7" id="KW-0472">Membrane</keyword>
<dbReference type="AlphaFoldDB" id="A0A0D2FX34"/>
<feature type="transmembrane region" description="Helical" evidence="7">
    <location>
        <begin position="397"/>
        <end position="418"/>
    </location>
</feature>
<evidence type="ECO:0000259" key="8">
    <source>
        <dbReference type="PROSITE" id="PS50850"/>
    </source>
</evidence>
<feature type="transmembrane region" description="Helical" evidence="7">
    <location>
        <begin position="77"/>
        <end position="101"/>
    </location>
</feature>
<feature type="transmembrane region" description="Helical" evidence="7">
    <location>
        <begin position="302"/>
        <end position="327"/>
    </location>
</feature>
<gene>
    <name evidence="9" type="ORF">PV04_01154</name>
</gene>
<name>A0A0D2FX34_9EURO</name>
<evidence type="ECO:0000256" key="5">
    <source>
        <dbReference type="ARBA" id="ARBA00023136"/>
    </source>
</evidence>
<feature type="transmembrane region" description="Helical" evidence="7">
    <location>
        <begin position="339"/>
        <end position="358"/>
    </location>
</feature>
<feature type="compositionally biased region" description="Basic and acidic residues" evidence="6">
    <location>
        <begin position="10"/>
        <end position="23"/>
    </location>
</feature>
<reference evidence="9 10" key="1">
    <citation type="submission" date="2015-01" db="EMBL/GenBank/DDBJ databases">
        <title>The Genome Sequence of Capronia semiimmersa CBS27337.</title>
        <authorList>
            <consortium name="The Broad Institute Genomics Platform"/>
            <person name="Cuomo C."/>
            <person name="de Hoog S."/>
            <person name="Gorbushina A."/>
            <person name="Stielow B."/>
            <person name="Teixiera M."/>
            <person name="Abouelleil A."/>
            <person name="Chapman S.B."/>
            <person name="Priest M."/>
            <person name="Young S.K."/>
            <person name="Wortman J."/>
            <person name="Nusbaum C."/>
            <person name="Birren B."/>
        </authorList>
    </citation>
    <scope>NUCLEOTIDE SEQUENCE [LARGE SCALE GENOMIC DNA]</scope>
    <source>
        <strain evidence="9 10">CBS 27337</strain>
    </source>
</reference>
<dbReference type="SUPFAM" id="SSF103473">
    <property type="entry name" value="MFS general substrate transporter"/>
    <property type="match status" value="1"/>
</dbReference>
<evidence type="ECO:0000256" key="4">
    <source>
        <dbReference type="ARBA" id="ARBA00022989"/>
    </source>
</evidence>
<protein>
    <recommendedName>
        <fullName evidence="8">Major facilitator superfamily (MFS) profile domain-containing protein</fullName>
    </recommendedName>
</protein>
<feature type="transmembrane region" description="Helical" evidence="7">
    <location>
        <begin position="113"/>
        <end position="132"/>
    </location>
</feature>
<dbReference type="PANTHER" id="PTHR43791">
    <property type="entry name" value="PERMEASE-RELATED"/>
    <property type="match status" value="1"/>
</dbReference>
<feature type="transmembrane region" description="Helical" evidence="7">
    <location>
        <begin position="234"/>
        <end position="254"/>
    </location>
</feature>
<feature type="transmembrane region" description="Helical" evidence="7">
    <location>
        <begin position="203"/>
        <end position="222"/>
    </location>
</feature>
<feature type="transmembrane region" description="Helical" evidence="7">
    <location>
        <begin position="365"/>
        <end position="385"/>
    </location>
</feature>
<feature type="region of interest" description="Disordered" evidence="6">
    <location>
        <begin position="505"/>
        <end position="524"/>
    </location>
</feature>
<evidence type="ECO:0000313" key="9">
    <source>
        <dbReference type="EMBL" id="KIW72998.1"/>
    </source>
</evidence>
<keyword evidence="10" id="KW-1185">Reference proteome</keyword>
<keyword evidence="3 7" id="KW-0812">Transmembrane</keyword>
<dbReference type="GO" id="GO:0016020">
    <property type="term" value="C:membrane"/>
    <property type="evidence" value="ECO:0007669"/>
    <property type="project" value="UniProtKB-SubCell"/>
</dbReference>
<feature type="transmembrane region" description="Helical" evidence="7">
    <location>
        <begin position="173"/>
        <end position="196"/>
    </location>
</feature>
<feature type="transmembrane region" description="Helical" evidence="7">
    <location>
        <begin position="430"/>
        <end position="448"/>
    </location>
</feature>
<feature type="domain" description="Major facilitator superfamily (MFS) profile" evidence="8">
    <location>
        <begin position="77"/>
        <end position="524"/>
    </location>
</feature>
<dbReference type="GO" id="GO:0022857">
    <property type="term" value="F:transmembrane transporter activity"/>
    <property type="evidence" value="ECO:0007669"/>
    <property type="project" value="InterPro"/>
</dbReference>
<dbReference type="PROSITE" id="PS50850">
    <property type="entry name" value="MFS"/>
    <property type="match status" value="1"/>
</dbReference>
<evidence type="ECO:0000313" key="10">
    <source>
        <dbReference type="Proteomes" id="UP000054266"/>
    </source>
</evidence>
<dbReference type="InterPro" id="IPR020846">
    <property type="entry name" value="MFS_dom"/>
</dbReference>
<dbReference type="EMBL" id="KN846956">
    <property type="protein sequence ID" value="KIW72998.1"/>
    <property type="molecule type" value="Genomic_DNA"/>
</dbReference>
<keyword evidence="4 7" id="KW-1133">Transmembrane helix</keyword>
<dbReference type="HOGENOM" id="CLU_001265_0_5_1"/>
<feature type="transmembrane region" description="Helical" evidence="7">
    <location>
        <begin position="144"/>
        <end position="167"/>
    </location>
</feature>
<dbReference type="InterPro" id="IPR011701">
    <property type="entry name" value="MFS"/>
</dbReference>
<dbReference type="Gene3D" id="1.20.1250.20">
    <property type="entry name" value="MFS general substrate transporter like domains"/>
    <property type="match status" value="2"/>
</dbReference>
<evidence type="ECO:0000256" key="6">
    <source>
        <dbReference type="SAM" id="MobiDB-lite"/>
    </source>
</evidence>
<dbReference type="Proteomes" id="UP000054266">
    <property type="component" value="Unassembled WGS sequence"/>
</dbReference>
<dbReference type="Pfam" id="PF07690">
    <property type="entry name" value="MFS_1"/>
    <property type="match status" value="1"/>
</dbReference>
<sequence length="524" mass="58413">MTPTPSNTTDRPEKSHVFDKTEEQMADMGEPASRNLDAGADADVAARFLANVDPAIIAEPISAKEARRLLWKVDLMILPLLGLSVIISAVDKVIISNAAIYGMRTDLNLLGNQFSWIGSIFYFGYLVAEWPGNLLMQRLPLRTFYACTVVGWATMSFLTAACSNFAGLAAVRFIMGMFEAVVFPMCLLVTAMWWNIKEQPVRIAIWFNVLSSVVTGLLAYGVGHTHTSVAPWRLMFIILGAVTMLWAVIVYIFLPSSPVEAWWLSDREKYVCLERVRVSNTGVEDKKIKWYQVKECLLDPKAWLISLYFCAMNILNGGIVTFAAIIVNGLGFSLLDTTLLGVPTGVIGTVWAIILNIVASRLPGWRCVIIAGLEVFPLVSAVLMWQLPRSRKYSLLGAYYGFYSYWAPMNLASSLPMANSSGHSKKVTQNAMYFVWYCIGNILGPQVFRANDAPDYHRGYIGLTAVLCFAIVDILLYGALCRRENGRRDKAQRDIPLDQVEAEKSAEAFSDKTDGEKPNFRYTY</sequence>
<dbReference type="PANTHER" id="PTHR43791:SF36">
    <property type="entry name" value="TRANSPORTER, PUTATIVE (AFU_ORTHOLOGUE AFUA_6G08340)-RELATED"/>
    <property type="match status" value="1"/>
</dbReference>
<organism evidence="9 10">
    <name type="scientific">Phialophora macrospora</name>
    <dbReference type="NCBI Taxonomy" id="1851006"/>
    <lineage>
        <taxon>Eukaryota</taxon>
        <taxon>Fungi</taxon>
        <taxon>Dikarya</taxon>
        <taxon>Ascomycota</taxon>
        <taxon>Pezizomycotina</taxon>
        <taxon>Eurotiomycetes</taxon>
        <taxon>Chaetothyriomycetidae</taxon>
        <taxon>Chaetothyriales</taxon>
        <taxon>Herpotrichiellaceae</taxon>
        <taxon>Phialophora</taxon>
    </lineage>
</organism>
<accession>A0A0D2FX34</accession>
<evidence type="ECO:0000256" key="1">
    <source>
        <dbReference type="ARBA" id="ARBA00004141"/>
    </source>
</evidence>
<evidence type="ECO:0000256" key="2">
    <source>
        <dbReference type="ARBA" id="ARBA00022448"/>
    </source>
</evidence>